<comment type="caution">
    <text evidence="1">The sequence shown here is derived from an EMBL/GenBank/DDBJ whole genome shotgun (WGS) entry which is preliminary data.</text>
</comment>
<evidence type="ECO:0000313" key="1">
    <source>
        <dbReference type="EMBL" id="PCF53176.1"/>
    </source>
</evidence>
<dbReference type="Proteomes" id="UP000218335">
    <property type="component" value="Unassembled WGS sequence"/>
</dbReference>
<evidence type="ECO:0000313" key="2">
    <source>
        <dbReference type="Proteomes" id="UP000218335"/>
    </source>
</evidence>
<organism evidence="1 2">
    <name type="scientific">Staphylococcus delphini</name>
    <dbReference type="NCBI Taxonomy" id="53344"/>
    <lineage>
        <taxon>Bacteria</taxon>
        <taxon>Bacillati</taxon>
        <taxon>Bacillota</taxon>
        <taxon>Bacilli</taxon>
        <taxon>Bacillales</taxon>
        <taxon>Staphylococcaceae</taxon>
        <taxon>Staphylococcus</taxon>
        <taxon>Staphylococcus intermedius group</taxon>
    </lineage>
</organism>
<reference evidence="1 2" key="1">
    <citation type="journal article" date="2017" name="PLoS ONE">
        <title>Development of a real-time PCR for detection of Staphylococcus pseudintermedius using a novel automated comparison of whole-genome sequences.</title>
        <authorList>
            <person name="Verstappen K.M."/>
            <person name="Huijbregts L."/>
            <person name="Spaninks M."/>
            <person name="Wagenaar J.A."/>
            <person name="Fluit A.C."/>
            <person name="Duim B."/>
        </authorList>
    </citation>
    <scope>NUCLEOTIDE SEQUENCE [LARGE SCALE GENOMIC DNA]</scope>
    <source>
        <strain evidence="1 2">215070706401-1</strain>
    </source>
</reference>
<evidence type="ECO:0008006" key="3">
    <source>
        <dbReference type="Google" id="ProtNLM"/>
    </source>
</evidence>
<accession>A0A2A4GU42</accession>
<name>A0A2A4GU42_9STAP</name>
<sequence>MLTSDSKFVILHLYKIYLDRIEDGVSINTASYFGSDEESHYNYFLGMNFDKYVSSVHQLGRYGFATVAKGDNGFAALALSNKGIAYCENETNKNYSLLLKAISDLKKLII</sequence>
<gene>
    <name evidence="1" type="ORF">B5C08_12420</name>
</gene>
<dbReference type="RefSeq" id="WP_019166715.1">
    <property type="nucleotide sequence ID" value="NZ_MWUU01000028.1"/>
</dbReference>
<proteinExistence type="predicted"/>
<dbReference type="AlphaFoldDB" id="A0A2A4GU42"/>
<protein>
    <recommendedName>
        <fullName evidence="3">Phage protein</fullName>
    </recommendedName>
</protein>
<dbReference type="EMBL" id="MWUU01000028">
    <property type="protein sequence ID" value="PCF53176.1"/>
    <property type="molecule type" value="Genomic_DNA"/>
</dbReference>